<dbReference type="SUPFAM" id="SSF53850">
    <property type="entry name" value="Periplasmic binding protein-like II"/>
    <property type="match status" value="1"/>
</dbReference>
<name>A0ABV2SD40_9GAMM</name>
<protein>
    <submittedName>
        <fullName evidence="5">Multiple sugar transport system substrate-binding protein</fullName>
    </submittedName>
</protein>
<evidence type="ECO:0000313" key="6">
    <source>
        <dbReference type="Proteomes" id="UP001549366"/>
    </source>
</evidence>
<comment type="similarity">
    <text evidence="1">Belongs to the bacterial solute-binding protein 1 family.</text>
</comment>
<evidence type="ECO:0000256" key="4">
    <source>
        <dbReference type="SAM" id="SignalP"/>
    </source>
</evidence>
<keyword evidence="5" id="KW-0762">Sugar transport</keyword>
<accession>A0ABV2SD40</accession>
<dbReference type="Gene3D" id="3.40.190.10">
    <property type="entry name" value="Periplasmic binding protein-like II"/>
    <property type="match status" value="2"/>
</dbReference>
<sequence length="410" mass="44566">MTFQRCKTFSYGLALGLTLTCAAGIAQARETVKFTVAEYSSKTDPYYQQLAKEFNASQSDHKVVVETVSWDDLQTRLTTDISAGTNSDLAIIGTRWLVGYVDEGIAAPLDKLLDKDIRERFIPAFLEPGTLDGKLYGVPVAASARAMFVNNDLLSQAGVSIPATLDEMEAAASKINALGKDIYGYGLQGNEIETDVYFYYTMWAEGGTLLSDDGSSNLASKASLKAAERIQRMIRSNSVQPSFLEDGREAVMNLFKTGRLGMVIAPPFMAKQLREEAPDVNWSIANIPAASSSATYGVTDSIVLFENSRNKQGAVEFIDFMYSTEKRAEFSAGEGFLPVLKAVGAKPEFAANPDVNTFVDMLPKARFAPTIAEWPEVASVTSDAIQAIYSGAPADKVLGKAEQRINRIIK</sequence>
<feature type="chain" id="PRO_5045139261" evidence="4">
    <location>
        <begin position="29"/>
        <end position="410"/>
    </location>
</feature>
<comment type="caution">
    <text evidence="5">The sequence shown here is derived from an EMBL/GenBank/DDBJ whole genome shotgun (WGS) entry which is preliminary data.</text>
</comment>
<dbReference type="PANTHER" id="PTHR30061">
    <property type="entry name" value="MALTOSE-BINDING PERIPLASMIC PROTEIN"/>
    <property type="match status" value="1"/>
</dbReference>
<dbReference type="RefSeq" id="WP_354011660.1">
    <property type="nucleotide sequence ID" value="NZ_JBEWTA010000003.1"/>
</dbReference>
<dbReference type="EMBL" id="JBEWTB010000001">
    <property type="protein sequence ID" value="MET4754858.1"/>
    <property type="molecule type" value="Genomic_DNA"/>
</dbReference>
<evidence type="ECO:0000256" key="2">
    <source>
        <dbReference type="ARBA" id="ARBA00022448"/>
    </source>
</evidence>
<evidence type="ECO:0000256" key="1">
    <source>
        <dbReference type="ARBA" id="ARBA00008520"/>
    </source>
</evidence>
<dbReference type="InterPro" id="IPR006059">
    <property type="entry name" value="SBP"/>
</dbReference>
<keyword evidence="2" id="KW-0813">Transport</keyword>
<proteinExistence type="inferred from homology"/>
<feature type="signal peptide" evidence="4">
    <location>
        <begin position="1"/>
        <end position="28"/>
    </location>
</feature>
<keyword evidence="6" id="KW-1185">Reference proteome</keyword>
<dbReference type="PANTHER" id="PTHR30061:SF50">
    <property type="entry name" value="MALTOSE_MALTODEXTRIN-BINDING PERIPLASMIC PROTEIN"/>
    <property type="match status" value="1"/>
</dbReference>
<keyword evidence="3 4" id="KW-0732">Signal</keyword>
<reference evidence="5 6" key="1">
    <citation type="submission" date="2024-06" db="EMBL/GenBank/DDBJ databases">
        <title>Genomic Encyclopedia of Type Strains, Phase V (KMG-V): Genome sequencing to study the core and pangenomes of soil and plant-associated prokaryotes.</title>
        <authorList>
            <person name="Whitman W."/>
        </authorList>
    </citation>
    <scope>NUCLEOTIDE SEQUENCE [LARGE SCALE GENOMIC DNA]</scope>
    <source>
        <strain evidence="5 6">NE40</strain>
    </source>
</reference>
<evidence type="ECO:0000256" key="3">
    <source>
        <dbReference type="ARBA" id="ARBA00022729"/>
    </source>
</evidence>
<dbReference type="CDD" id="cd13585">
    <property type="entry name" value="PBP2_TMBP_like"/>
    <property type="match status" value="1"/>
</dbReference>
<dbReference type="Pfam" id="PF01547">
    <property type="entry name" value="SBP_bac_1"/>
    <property type="match status" value="1"/>
</dbReference>
<evidence type="ECO:0000313" key="5">
    <source>
        <dbReference type="EMBL" id="MET4754858.1"/>
    </source>
</evidence>
<gene>
    <name evidence="5" type="ORF">V5J35_000050</name>
</gene>
<organism evidence="5 6">
    <name type="scientific">Endozoicomonas lisbonensis</name>
    <dbReference type="NCBI Taxonomy" id="3120522"/>
    <lineage>
        <taxon>Bacteria</taxon>
        <taxon>Pseudomonadati</taxon>
        <taxon>Pseudomonadota</taxon>
        <taxon>Gammaproteobacteria</taxon>
        <taxon>Oceanospirillales</taxon>
        <taxon>Endozoicomonadaceae</taxon>
        <taxon>Endozoicomonas</taxon>
    </lineage>
</organism>
<dbReference type="Proteomes" id="UP001549366">
    <property type="component" value="Unassembled WGS sequence"/>
</dbReference>